<dbReference type="OrthoDB" id="9803916at2"/>
<keyword evidence="2" id="KW-0540">Nuclease</keyword>
<name>A0A5M6IPK5_9PROT</name>
<reference evidence="2 3" key="1">
    <citation type="submission" date="2019-09" db="EMBL/GenBank/DDBJ databases">
        <title>Genome sequence of Rhodovastum atsumiense, a diverse member of the Acetobacteraceae family of non-sulfur purple photosynthetic bacteria.</title>
        <authorList>
            <person name="Meyer T."/>
            <person name="Kyndt J."/>
        </authorList>
    </citation>
    <scope>NUCLEOTIDE SEQUENCE [LARGE SCALE GENOMIC DNA]</scope>
    <source>
        <strain evidence="2 3">DSM 21279</strain>
    </source>
</reference>
<accession>A0A5M6IPK5</accession>
<dbReference type="InterPro" id="IPR026360">
    <property type="entry name" value="Xnuc_lig_assoc"/>
</dbReference>
<dbReference type="RefSeq" id="WP_150042715.1">
    <property type="nucleotide sequence ID" value="NZ_OW485601.1"/>
</dbReference>
<keyword evidence="2" id="KW-0378">Hydrolase</keyword>
<dbReference type="PANTHER" id="PTHR11203">
    <property type="entry name" value="CLEAVAGE AND POLYADENYLATION SPECIFICITY FACTOR FAMILY MEMBER"/>
    <property type="match status" value="1"/>
</dbReference>
<evidence type="ECO:0000313" key="2">
    <source>
        <dbReference type="EMBL" id="KAA5610213.1"/>
    </source>
</evidence>
<dbReference type="NCBIfam" id="TIGR04122">
    <property type="entry name" value="Xnuc_lig_assoc"/>
    <property type="match status" value="1"/>
</dbReference>
<dbReference type="AlphaFoldDB" id="A0A5M6IPK5"/>
<dbReference type="SUPFAM" id="SSF56281">
    <property type="entry name" value="Metallo-hydrolase/oxidoreductase"/>
    <property type="match status" value="1"/>
</dbReference>
<comment type="caution">
    <text evidence="2">The sequence shown here is derived from an EMBL/GenBank/DDBJ whole genome shotgun (WGS) entry which is preliminary data.</text>
</comment>
<dbReference type="Gene3D" id="3.40.50.10890">
    <property type="match status" value="1"/>
</dbReference>
<keyword evidence="3" id="KW-1185">Reference proteome</keyword>
<evidence type="ECO:0000313" key="3">
    <source>
        <dbReference type="Proteomes" id="UP000325255"/>
    </source>
</evidence>
<dbReference type="Proteomes" id="UP000325255">
    <property type="component" value="Unassembled WGS sequence"/>
</dbReference>
<gene>
    <name evidence="2" type="ORF">F1189_20375</name>
</gene>
<proteinExistence type="predicted"/>
<dbReference type="Gene3D" id="3.60.15.10">
    <property type="entry name" value="Ribonuclease Z/Hydroxyacylglutathione hydrolase-like"/>
    <property type="match status" value="1"/>
</dbReference>
<dbReference type="PANTHER" id="PTHR11203:SF49">
    <property type="entry name" value="BLL1145 PROTEIN"/>
    <property type="match status" value="1"/>
</dbReference>
<dbReference type="EC" id="3.1.-.-" evidence="2"/>
<dbReference type="GO" id="GO:0004527">
    <property type="term" value="F:exonuclease activity"/>
    <property type="evidence" value="ECO:0007669"/>
    <property type="project" value="UniProtKB-KW"/>
</dbReference>
<dbReference type="InterPro" id="IPR036866">
    <property type="entry name" value="RibonucZ/Hydroxyglut_hydro"/>
</dbReference>
<protein>
    <submittedName>
        <fullName evidence="2">Ligase-associated DNA damage response exonuclease</fullName>
        <ecNumber evidence="2">3.1.-.-</ecNumber>
    </submittedName>
</protein>
<dbReference type="Pfam" id="PF00753">
    <property type="entry name" value="Lactamase_B"/>
    <property type="match status" value="1"/>
</dbReference>
<dbReference type="GO" id="GO:0016874">
    <property type="term" value="F:ligase activity"/>
    <property type="evidence" value="ECO:0007669"/>
    <property type="project" value="UniProtKB-KW"/>
</dbReference>
<organism evidence="2 3">
    <name type="scientific">Rhodovastum atsumiense</name>
    <dbReference type="NCBI Taxonomy" id="504468"/>
    <lineage>
        <taxon>Bacteria</taxon>
        <taxon>Pseudomonadati</taxon>
        <taxon>Pseudomonadota</taxon>
        <taxon>Alphaproteobacteria</taxon>
        <taxon>Acetobacterales</taxon>
        <taxon>Acetobacteraceae</taxon>
        <taxon>Rhodovastum</taxon>
    </lineage>
</organism>
<keyword evidence="2" id="KW-0269">Exonuclease</keyword>
<sequence>MPHPSTWLKPTPQGLCCEPGGFFIDPVRPVERAVITHAHSDHARSGHRAVLASPVTIALMRARLGERAAASWQDLRWGESLRIGEVELSLQPAGHVLGSAQVVLAWRGSRVVVGGDYKRAPDPTCDAFVPIPCDVFVTEATFALPVFRHPPAAAEIGRLLASVALFPGRTHLVGCYSLGKCQRMIALLRQAGWDAPIYLHGALAPLCGVYEALGVRLGALRPAATAPALAGAIVLAPPAAAAEAWAQRLAEPVLCMASGWMRLRRRAQQSGAELPLVISDHADWDELNATVDEVGAPEVWVTHGREEALIHALGQRGVRGRALRLLGYDGEDEAGPKDGDARPGADG</sequence>
<dbReference type="GO" id="GO:0004521">
    <property type="term" value="F:RNA endonuclease activity"/>
    <property type="evidence" value="ECO:0007669"/>
    <property type="project" value="TreeGrafter"/>
</dbReference>
<dbReference type="InterPro" id="IPR001279">
    <property type="entry name" value="Metallo-B-lactamas"/>
</dbReference>
<feature type="domain" description="Metallo-beta-lactamase" evidence="1">
    <location>
        <begin position="27"/>
        <end position="128"/>
    </location>
</feature>
<keyword evidence="2" id="KW-0436">Ligase</keyword>
<evidence type="ECO:0000259" key="1">
    <source>
        <dbReference type="Pfam" id="PF00753"/>
    </source>
</evidence>
<dbReference type="InterPro" id="IPR050698">
    <property type="entry name" value="MBL"/>
</dbReference>
<dbReference type="EMBL" id="VWPK01000036">
    <property type="protein sequence ID" value="KAA5610213.1"/>
    <property type="molecule type" value="Genomic_DNA"/>
</dbReference>